<protein>
    <submittedName>
        <fullName evidence="3">Mannose-6-phosphate isomerase</fullName>
    </submittedName>
</protein>
<keyword evidence="3" id="KW-0413">Isomerase</keyword>
<comment type="caution">
    <text evidence="3">The sequence shown here is derived from an EMBL/GenBank/DDBJ whole genome shotgun (WGS) entry which is preliminary data.</text>
</comment>
<dbReference type="AlphaFoldDB" id="A0A561QCH3"/>
<organism evidence="3 4">
    <name type="scientific">Neorhizobium alkalisoli</name>
    <dbReference type="NCBI Taxonomy" id="528178"/>
    <lineage>
        <taxon>Bacteria</taxon>
        <taxon>Pseudomonadati</taxon>
        <taxon>Pseudomonadota</taxon>
        <taxon>Alphaproteobacteria</taxon>
        <taxon>Hyphomicrobiales</taxon>
        <taxon>Rhizobiaceae</taxon>
        <taxon>Rhizobium/Agrobacterium group</taxon>
        <taxon>Neorhizobium</taxon>
    </lineage>
</organism>
<evidence type="ECO:0000313" key="3">
    <source>
        <dbReference type="EMBL" id="TWF48067.1"/>
    </source>
</evidence>
<dbReference type="GO" id="GO:0046872">
    <property type="term" value="F:metal ion binding"/>
    <property type="evidence" value="ECO:0007669"/>
    <property type="project" value="UniProtKB-KW"/>
</dbReference>
<evidence type="ECO:0000313" key="4">
    <source>
        <dbReference type="Proteomes" id="UP000320653"/>
    </source>
</evidence>
<dbReference type="PANTHER" id="PTHR42742:SF3">
    <property type="entry name" value="FRUCTOKINASE"/>
    <property type="match status" value="1"/>
</dbReference>
<reference evidence="3 4" key="1">
    <citation type="submission" date="2019-06" db="EMBL/GenBank/DDBJ databases">
        <title>Sorghum-associated microbial communities from plants grown in Nebraska, USA.</title>
        <authorList>
            <person name="Schachtman D."/>
        </authorList>
    </citation>
    <scope>NUCLEOTIDE SEQUENCE [LARGE SCALE GENOMIC DNA]</scope>
    <source>
        <strain evidence="3 4">1225</strain>
    </source>
</reference>
<dbReference type="EMBL" id="VIWP01000009">
    <property type="protein sequence ID" value="TWF48067.1"/>
    <property type="molecule type" value="Genomic_DNA"/>
</dbReference>
<keyword evidence="1" id="KW-0479">Metal-binding</keyword>
<dbReference type="PANTHER" id="PTHR42742">
    <property type="entry name" value="TRANSCRIPTIONAL REPRESSOR MPRA"/>
    <property type="match status" value="1"/>
</dbReference>
<accession>A0A561QCH3</accession>
<proteinExistence type="predicted"/>
<dbReference type="RefSeq" id="WP_186458406.1">
    <property type="nucleotide sequence ID" value="NZ_VIWP01000009.1"/>
</dbReference>
<keyword evidence="2" id="KW-0862">Zinc</keyword>
<dbReference type="Proteomes" id="UP000320653">
    <property type="component" value="Unassembled WGS sequence"/>
</dbReference>
<gene>
    <name evidence="3" type="ORF">FHW37_109130</name>
</gene>
<dbReference type="InterPro" id="IPR011051">
    <property type="entry name" value="RmlC_Cupin_sf"/>
</dbReference>
<dbReference type="GO" id="GO:0016853">
    <property type="term" value="F:isomerase activity"/>
    <property type="evidence" value="ECO:0007669"/>
    <property type="project" value="UniProtKB-KW"/>
</dbReference>
<dbReference type="CDD" id="cd07010">
    <property type="entry name" value="cupin_PMI_type_I_N_bac"/>
    <property type="match status" value="1"/>
</dbReference>
<evidence type="ECO:0000256" key="1">
    <source>
        <dbReference type="ARBA" id="ARBA00022723"/>
    </source>
</evidence>
<evidence type="ECO:0000256" key="2">
    <source>
        <dbReference type="ARBA" id="ARBA00022833"/>
    </source>
</evidence>
<dbReference type="Gene3D" id="2.60.120.10">
    <property type="entry name" value="Jelly Rolls"/>
    <property type="match status" value="1"/>
</dbReference>
<sequence>MSFERTTARVIFKPWGRYDLGPWNGDGYQGAVGELLFERTDPQTPDPSLLLKLLFTRQDLSIQVHPDDDCAKKMGMANGKTEAWYVLAADEDARVGIGLGRPLTKTELKNSIADGSIADLVDWRIAGAGDAFFVKAGTIHGIGAGLVIAEIQQRSDTTFRLFDHGRSRDLHADQAVVVADLALTKPDAIPINLTVERIKLVSCPFFVFERVDLPPKTAWEIQVECETWALVIGGEATIGFMRARVGDAFYADEGKTAVAVGGNGVTILLAYAASIPYPNLLRELDDEVTKPRAIDQAKSVVLPFGSTEIRL</sequence>
<dbReference type="SUPFAM" id="SSF51182">
    <property type="entry name" value="RmlC-like cupins"/>
    <property type="match status" value="1"/>
</dbReference>
<dbReference type="InterPro" id="IPR014710">
    <property type="entry name" value="RmlC-like_jellyroll"/>
</dbReference>
<dbReference type="InterPro" id="IPR051804">
    <property type="entry name" value="Carb_Metab_Reg_Kinase/Isom"/>
</dbReference>
<name>A0A561QCH3_9HYPH</name>
<keyword evidence="4" id="KW-1185">Reference proteome</keyword>